<accession>A0A6G0VUY0</accession>
<dbReference type="Proteomes" id="UP000478052">
    <property type="component" value="Unassembled WGS sequence"/>
</dbReference>
<feature type="compositionally biased region" description="Polar residues" evidence="1">
    <location>
        <begin position="1"/>
        <end position="51"/>
    </location>
</feature>
<dbReference type="PANTHER" id="PTHR45749:SF21">
    <property type="entry name" value="DUF4371 DOMAIN-CONTAINING PROTEIN"/>
    <property type="match status" value="1"/>
</dbReference>
<reference evidence="3 4" key="1">
    <citation type="submission" date="2019-08" db="EMBL/GenBank/DDBJ databases">
        <title>Whole genome of Aphis craccivora.</title>
        <authorList>
            <person name="Voronova N.V."/>
            <person name="Shulinski R.S."/>
            <person name="Bandarenka Y.V."/>
            <person name="Zhorov D.G."/>
            <person name="Warner D."/>
        </authorList>
    </citation>
    <scope>NUCLEOTIDE SEQUENCE [LARGE SCALE GENOMIC DNA]</scope>
    <source>
        <strain evidence="3">180601</strain>
        <tissue evidence="3">Whole Body</tissue>
    </source>
</reference>
<dbReference type="InterPro" id="IPR008906">
    <property type="entry name" value="HATC_C_dom"/>
</dbReference>
<dbReference type="InterPro" id="IPR025398">
    <property type="entry name" value="DUF4371"/>
</dbReference>
<evidence type="ECO:0000256" key="1">
    <source>
        <dbReference type="SAM" id="MobiDB-lite"/>
    </source>
</evidence>
<dbReference type="GO" id="GO:0046983">
    <property type="term" value="F:protein dimerization activity"/>
    <property type="evidence" value="ECO:0007669"/>
    <property type="project" value="InterPro"/>
</dbReference>
<sequence>MVKSTKVNVLQQHPECSTSVYSNEKSGSTNAKDVIFQQNPECSELSVSTNEQPEKTAPHPDDPINALPSNRLEFQARITRGPFQPNFDIFPRTQCGNYSRSFHKKYYSEFKWLEYSPTTDSAFCFACRCFTSNNLNVGQKETAFTTKGFNTWKNISESLKKHQKSKSHFHSFTSLSNFLIKKPIDVILDETKEKALSKRQIERQGNRSVMHRLIDITILLAKTGKPFRGHKEREEDSNRGMFLELAYLLKKYDPTLKKHLEEGPQNATYMSNLIQNDLISSLHSVLKRQLVLSLKNKKISIMADETSDCGHHEQISVIVRFYDESLNKPVEYFVCMQRLTAVDAQSIFNSLDGIVVNQLGLSWLDIIAVCFDGASTMAGNINGVQAKCKEKNSKIFYVHCHAHCLNLVLIDSIGRSNYIVFDFFGTIQFLYAFIEASCIRHSILETVANQINLKLKTLKSISTTRWACRYEAVAAVKNNYTAIIIAIQTICDTTKQSEVKAKSRGLILQLKTFDFIFALNMLHPILLLIVKVNSCLQAEELNLLTSANLIQSLKQKLYQLRSDNKFFNDIYCDTVKHCEENNVAIPKVRKRKISTKIDYSANNQYFADTKEEELRVSCFNVVLDDLLNGLNDRFNQETLNLILAVGNVLKLEPTKENLLCLESAFEVDCNDLNGEIQLLRNIPGVPLGATTKTIFHWIEFLNQNNQKNIFLEFHKVIVLFSTIPVTSCSCERAFSKLTMVKSKLRSTMTQQRLDSLMFLFIEQQMTNNINYDDVIEEFKVMTPSKRRL</sequence>
<proteinExistence type="predicted"/>
<feature type="non-terminal residue" evidence="3">
    <location>
        <position position="788"/>
    </location>
</feature>
<feature type="domain" description="TTF-type" evidence="2">
    <location>
        <begin position="98"/>
        <end position="203"/>
    </location>
</feature>
<dbReference type="OrthoDB" id="6600934at2759"/>
<feature type="compositionally biased region" description="Basic and acidic residues" evidence="1">
    <location>
        <begin position="52"/>
        <end position="62"/>
    </location>
</feature>
<protein>
    <submittedName>
        <fullName evidence="3">Zinc finger MYM-type protein 1-like</fullName>
    </submittedName>
</protein>
<organism evidence="3 4">
    <name type="scientific">Aphis craccivora</name>
    <name type="common">Cowpea aphid</name>
    <dbReference type="NCBI Taxonomy" id="307492"/>
    <lineage>
        <taxon>Eukaryota</taxon>
        <taxon>Metazoa</taxon>
        <taxon>Ecdysozoa</taxon>
        <taxon>Arthropoda</taxon>
        <taxon>Hexapoda</taxon>
        <taxon>Insecta</taxon>
        <taxon>Pterygota</taxon>
        <taxon>Neoptera</taxon>
        <taxon>Paraneoptera</taxon>
        <taxon>Hemiptera</taxon>
        <taxon>Sternorrhyncha</taxon>
        <taxon>Aphidomorpha</taxon>
        <taxon>Aphidoidea</taxon>
        <taxon>Aphididae</taxon>
        <taxon>Aphidini</taxon>
        <taxon>Aphis</taxon>
        <taxon>Aphis</taxon>
    </lineage>
</organism>
<comment type="caution">
    <text evidence="3">The sequence shown here is derived from an EMBL/GenBank/DDBJ whole genome shotgun (WGS) entry which is preliminary data.</text>
</comment>
<dbReference type="InterPro" id="IPR012337">
    <property type="entry name" value="RNaseH-like_sf"/>
</dbReference>
<evidence type="ECO:0000313" key="3">
    <source>
        <dbReference type="EMBL" id="KAF0710611.1"/>
    </source>
</evidence>
<dbReference type="SMART" id="SM00597">
    <property type="entry name" value="ZnF_TTF"/>
    <property type="match status" value="1"/>
</dbReference>
<dbReference type="InterPro" id="IPR006580">
    <property type="entry name" value="Znf_TTF"/>
</dbReference>
<dbReference type="Pfam" id="PF05699">
    <property type="entry name" value="Dimer_Tnp_hAT"/>
    <property type="match status" value="1"/>
</dbReference>
<dbReference type="PANTHER" id="PTHR45749">
    <property type="match status" value="1"/>
</dbReference>
<name>A0A6G0VUY0_APHCR</name>
<dbReference type="EMBL" id="VUJU01011592">
    <property type="protein sequence ID" value="KAF0710611.1"/>
    <property type="molecule type" value="Genomic_DNA"/>
</dbReference>
<evidence type="ECO:0000259" key="2">
    <source>
        <dbReference type="SMART" id="SM00597"/>
    </source>
</evidence>
<feature type="region of interest" description="Disordered" evidence="1">
    <location>
        <begin position="1"/>
        <end position="65"/>
    </location>
</feature>
<dbReference type="SUPFAM" id="SSF53098">
    <property type="entry name" value="Ribonuclease H-like"/>
    <property type="match status" value="1"/>
</dbReference>
<evidence type="ECO:0000313" key="4">
    <source>
        <dbReference type="Proteomes" id="UP000478052"/>
    </source>
</evidence>
<dbReference type="AlphaFoldDB" id="A0A6G0VUY0"/>
<dbReference type="Pfam" id="PF14291">
    <property type="entry name" value="DUF4371"/>
    <property type="match status" value="1"/>
</dbReference>
<gene>
    <name evidence="3" type="ORF">FWK35_00035510</name>
</gene>
<keyword evidence="4" id="KW-1185">Reference proteome</keyword>